<dbReference type="STRING" id="1573173.A0A167D7M2"/>
<keyword evidence="3" id="KW-1185">Reference proteome</keyword>
<organism evidence="2 3">
    <name type="scientific">Colletotrichum incanum</name>
    <name type="common">Soybean anthracnose fungus</name>
    <dbReference type="NCBI Taxonomy" id="1573173"/>
    <lineage>
        <taxon>Eukaryota</taxon>
        <taxon>Fungi</taxon>
        <taxon>Dikarya</taxon>
        <taxon>Ascomycota</taxon>
        <taxon>Pezizomycotina</taxon>
        <taxon>Sordariomycetes</taxon>
        <taxon>Hypocreomycetidae</taxon>
        <taxon>Glomerellales</taxon>
        <taxon>Glomerellaceae</taxon>
        <taxon>Colletotrichum</taxon>
        <taxon>Colletotrichum spaethianum species complex</taxon>
    </lineage>
</organism>
<reference evidence="2 3" key="1">
    <citation type="submission" date="2015-06" db="EMBL/GenBank/DDBJ databases">
        <title>Survival trade-offs in plant roots during colonization by closely related pathogenic and mutualistic fungi.</title>
        <authorList>
            <person name="Hacquard S."/>
            <person name="Kracher B."/>
            <person name="Hiruma K."/>
            <person name="Weinman A."/>
            <person name="Muench P."/>
            <person name="Garrido Oter R."/>
            <person name="Ver Loren van Themaat E."/>
            <person name="Dallerey J.-F."/>
            <person name="Damm U."/>
            <person name="Henrissat B."/>
            <person name="Lespinet O."/>
            <person name="Thon M."/>
            <person name="Kemen E."/>
            <person name="McHardy A.C."/>
            <person name="Schulze-Lefert P."/>
            <person name="O'Connell R.J."/>
        </authorList>
    </citation>
    <scope>NUCLEOTIDE SEQUENCE [LARGE SCALE GENOMIC DNA]</scope>
    <source>
        <strain evidence="2 3">MAFF 238704</strain>
    </source>
</reference>
<comment type="similarity">
    <text evidence="1">Belongs to the multicopper oxidase family.</text>
</comment>
<proteinExistence type="inferred from homology"/>
<dbReference type="Gene3D" id="2.60.40.420">
    <property type="entry name" value="Cupredoxins - blue copper proteins"/>
    <property type="match status" value="1"/>
</dbReference>
<dbReference type="Proteomes" id="UP000076584">
    <property type="component" value="Unassembled WGS sequence"/>
</dbReference>
<protein>
    <submittedName>
        <fullName evidence="2">Bilirubin oxidase</fullName>
    </submittedName>
</protein>
<dbReference type="PANTHER" id="PTHR48267">
    <property type="entry name" value="CUPREDOXIN SUPERFAMILY PROTEIN"/>
    <property type="match status" value="1"/>
</dbReference>
<accession>A0A167D7M2</accession>
<evidence type="ECO:0000313" key="2">
    <source>
        <dbReference type="EMBL" id="KZL83510.1"/>
    </source>
</evidence>
<name>A0A167D7M2_COLIC</name>
<gene>
    <name evidence="2" type="ORF">CI238_02563</name>
</gene>
<evidence type="ECO:0000313" key="3">
    <source>
        <dbReference type="Proteomes" id="UP000076584"/>
    </source>
</evidence>
<dbReference type="InterPro" id="IPR008972">
    <property type="entry name" value="Cupredoxin"/>
</dbReference>
<comment type="caution">
    <text evidence="2">The sequence shown here is derived from an EMBL/GenBank/DDBJ whole genome shotgun (WGS) entry which is preliminary data.</text>
</comment>
<dbReference type="PANTHER" id="PTHR48267:SF1">
    <property type="entry name" value="BILIRUBIN OXIDASE"/>
    <property type="match status" value="1"/>
</dbReference>
<sequence length="95" mass="10673">MDITAVNAYFGQAGAYIIQDPDEYALGLPSTYGVNDIPLVLSSKQYNKDGTLFSPAYETDSLYGDVVHPWPFFKVEPQKYRLRFLNAAVSRSFVL</sequence>
<dbReference type="InterPro" id="IPR045087">
    <property type="entry name" value="Cu-oxidase_fam"/>
</dbReference>
<evidence type="ECO:0000256" key="1">
    <source>
        <dbReference type="ARBA" id="ARBA00010609"/>
    </source>
</evidence>
<dbReference type="EMBL" id="LFIW01001106">
    <property type="protein sequence ID" value="KZL83510.1"/>
    <property type="molecule type" value="Genomic_DNA"/>
</dbReference>
<dbReference type="SUPFAM" id="SSF49503">
    <property type="entry name" value="Cupredoxins"/>
    <property type="match status" value="1"/>
</dbReference>
<dbReference type="AlphaFoldDB" id="A0A167D7M2"/>